<dbReference type="Gene3D" id="3.10.400.20">
    <property type="match status" value="1"/>
</dbReference>
<sequence>MFKKKHKVKPASALRNSECRKFRAEVTQVFNLEQPTVEPAPDGEAPLSIGAELVPDGLHTSKFTTNTGDVNGLVYLDPTTGDPLWFAIGKNTKQVLIPTVYTLWKRRFLVSLSTPGPAIERIQDGADLMIPG</sequence>
<dbReference type="GO" id="GO:0003743">
    <property type="term" value="F:translation initiation factor activity"/>
    <property type="evidence" value="ECO:0007669"/>
    <property type="project" value="InterPro"/>
</dbReference>
<protein>
    <recommendedName>
        <fullName evidence="1">Pre-PUA domain-containing protein</fullName>
    </recommendedName>
</protein>
<dbReference type="PANTHER" id="PTHR12217">
    <property type="entry name" value="EUKARYOTIC TRANSLATION INITIATION FACTOR 2D"/>
    <property type="match status" value="1"/>
</dbReference>
<dbReference type="GO" id="GO:0001731">
    <property type="term" value="P:formation of translation preinitiation complex"/>
    <property type="evidence" value="ECO:0007669"/>
    <property type="project" value="InterPro"/>
</dbReference>
<dbReference type="EMBL" id="KN823246">
    <property type="protein sequence ID" value="KIO19022.1"/>
    <property type="molecule type" value="Genomic_DNA"/>
</dbReference>
<gene>
    <name evidence="2" type="ORF">M407DRAFT_31340</name>
</gene>
<keyword evidence="3" id="KW-1185">Reference proteome</keyword>
<evidence type="ECO:0000259" key="1">
    <source>
        <dbReference type="Pfam" id="PF17832"/>
    </source>
</evidence>
<reference evidence="3" key="2">
    <citation type="submission" date="2015-01" db="EMBL/GenBank/DDBJ databases">
        <title>Evolutionary Origins and Diversification of the Mycorrhizal Mutualists.</title>
        <authorList>
            <consortium name="DOE Joint Genome Institute"/>
            <consortium name="Mycorrhizal Genomics Consortium"/>
            <person name="Kohler A."/>
            <person name="Kuo A."/>
            <person name="Nagy L.G."/>
            <person name="Floudas D."/>
            <person name="Copeland A."/>
            <person name="Barry K.W."/>
            <person name="Cichocki N."/>
            <person name="Veneault-Fourrey C."/>
            <person name="LaButti K."/>
            <person name="Lindquist E.A."/>
            <person name="Lipzen A."/>
            <person name="Lundell T."/>
            <person name="Morin E."/>
            <person name="Murat C."/>
            <person name="Riley R."/>
            <person name="Ohm R."/>
            <person name="Sun H."/>
            <person name="Tunlid A."/>
            <person name="Henrissat B."/>
            <person name="Grigoriev I.V."/>
            <person name="Hibbett D.S."/>
            <person name="Martin F."/>
        </authorList>
    </citation>
    <scope>NUCLEOTIDE SEQUENCE [LARGE SCALE GENOMIC DNA]</scope>
    <source>
        <strain evidence="3">MUT 4182</strain>
    </source>
</reference>
<reference evidence="2 3" key="1">
    <citation type="submission" date="2014-04" db="EMBL/GenBank/DDBJ databases">
        <authorList>
            <consortium name="DOE Joint Genome Institute"/>
            <person name="Kuo A."/>
            <person name="Girlanda M."/>
            <person name="Perotto S."/>
            <person name="Kohler A."/>
            <person name="Nagy L.G."/>
            <person name="Floudas D."/>
            <person name="Copeland A."/>
            <person name="Barry K.W."/>
            <person name="Cichocki N."/>
            <person name="Veneault-Fourrey C."/>
            <person name="LaButti K."/>
            <person name="Lindquist E.A."/>
            <person name="Lipzen A."/>
            <person name="Lundell T."/>
            <person name="Morin E."/>
            <person name="Murat C."/>
            <person name="Sun H."/>
            <person name="Tunlid A."/>
            <person name="Henrissat B."/>
            <person name="Grigoriev I.V."/>
            <person name="Hibbett D.S."/>
            <person name="Martin F."/>
            <person name="Nordberg H.P."/>
            <person name="Cantor M.N."/>
            <person name="Hua S.X."/>
        </authorList>
    </citation>
    <scope>NUCLEOTIDE SEQUENCE [LARGE SCALE GENOMIC DNA]</scope>
    <source>
        <strain evidence="2 3">MUT 4182</strain>
    </source>
</reference>
<dbReference type="OrthoDB" id="199771at2759"/>
<organism evidence="2 3">
    <name type="scientific">Tulasnella calospora MUT 4182</name>
    <dbReference type="NCBI Taxonomy" id="1051891"/>
    <lineage>
        <taxon>Eukaryota</taxon>
        <taxon>Fungi</taxon>
        <taxon>Dikarya</taxon>
        <taxon>Basidiomycota</taxon>
        <taxon>Agaricomycotina</taxon>
        <taxon>Agaricomycetes</taxon>
        <taxon>Cantharellales</taxon>
        <taxon>Tulasnellaceae</taxon>
        <taxon>Tulasnella</taxon>
    </lineage>
</organism>
<dbReference type="PANTHER" id="PTHR12217:SF4">
    <property type="entry name" value="EUKARYOTIC TRANSLATION INITIATION FACTOR 2D"/>
    <property type="match status" value="1"/>
</dbReference>
<dbReference type="InterPro" id="IPR041366">
    <property type="entry name" value="Pre-PUA"/>
</dbReference>
<evidence type="ECO:0000313" key="2">
    <source>
        <dbReference type="EMBL" id="KIO19022.1"/>
    </source>
</evidence>
<dbReference type="STRING" id="1051891.A0A0C3LC00"/>
<accession>A0A0C3LC00</accession>
<name>A0A0C3LC00_9AGAM</name>
<dbReference type="Pfam" id="PF17832">
    <property type="entry name" value="Pre-PUA"/>
    <property type="match status" value="1"/>
</dbReference>
<dbReference type="HOGENOM" id="CLU_1922213_0_0_1"/>
<dbReference type="InterPro" id="IPR039757">
    <property type="entry name" value="EIF2D"/>
</dbReference>
<feature type="domain" description="Pre-PUA" evidence="1">
    <location>
        <begin position="2"/>
        <end position="105"/>
    </location>
</feature>
<proteinExistence type="predicted"/>
<dbReference type="AlphaFoldDB" id="A0A0C3LC00"/>
<feature type="non-terminal residue" evidence="2">
    <location>
        <position position="132"/>
    </location>
</feature>
<dbReference type="Proteomes" id="UP000054248">
    <property type="component" value="Unassembled WGS sequence"/>
</dbReference>
<evidence type="ECO:0000313" key="3">
    <source>
        <dbReference type="Proteomes" id="UP000054248"/>
    </source>
</evidence>